<dbReference type="RefSeq" id="WP_093615704.1">
    <property type="nucleotide sequence ID" value="NZ_BOMT01000023.1"/>
</dbReference>
<name>A0A1I2FZP3_9ACTN</name>
<accession>A0A1I2FZP3</accession>
<sequence length="125" mass="13341">MAHSAHAILFIVYVNDAPAAARFYADLLDIEPTLETPGYVSFDLGGGAGLSLWSGRIDGLTPAMPRTSEICLALPGGSEAPIDRQFERWAAKGVRVVSEPRDEGFGRTFVVADPDGNLIRVAPVD</sequence>
<dbReference type="InterPro" id="IPR004360">
    <property type="entry name" value="Glyas_Fos-R_dOase_dom"/>
</dbReference>
<protein>
    <submittedName>
        <fullName evidence="2">Catechol 2,3-dioxygenase</fullName>
    </submittedName>
</protein>
<dbReference type="PIRSF" id="PIRSF039020">
    <property type="entry name" value="EhpR"/>
    <property type="match status" value="1"/>
</dbReference>
<keyword evidence="2" id="KW-0560">Oxidoreductase</keyword>
<dbReference type="Gene3D" id="3.30.720.120">
    <property type="match status" value="1"/>
</dbReference>
<dbReference type="InterPro" id="IPR037523">
    <property type="entry name" value="VOC_core"/>
</dbReference>
<gene>
    <name evidence="2" type="ORF">SAMN05421541_10648</name>
</gene>
<dbReference type="OrthoDB" id="9792323at2"/>
<dbReference type="AlphaFoldDB" id="A0A1I2FZP3"/>
<dbReference type="PROSITE" id="PS51819">
    <property type="entry name" value="VOC"/>
    <property type="match status" value="1"/>
</dbReference>
<keyword evidence="3" id="KW-1185">Reference proteome</keyword>
<evidence type="ECO:0000259" key="1">
    <source>
        <dbReference type="PROSITE" id="PS51819"/>
    </source>
</evidence>
<dbReference type="InterPro" id="IPR029068">
    <property type="entry name" value="Glyas_Bleomycin-R_OHBP_Dase"/>
</dbReference>
<dbReference type="Proteomes" id="UP000199645">
    <property type="component" value="Unassembled WGS sequence"/>
</dbReference>
<evidence type="ECO:0000313" key="3">
    <source>
        <dbReference type="Proteomes" id="UP000199645"/>
    </source>
</evidence>
<dbReference type="SUPFAM" id="SSF54593">
    <property type="entry name" value="Glyoxalase/Bleomycin resistance protein/Dihydroxybiphenyl dioxygenase"/>
    <property type="match status" value="1"/>
</dbReference>
<dbReference type="Gene3D" id="3.30.720.110">
    <property type="match status" value="1"/>
</dbReference>
<keyword evidence="2" id="KW-0223">Dioxygenase</keyword>
<dbReference type="GO" id="GO:0051213">
    <property type="term" value="F:dioxygenase activity"/>
    <property type="evidence" value="ECO:0007669"/>
    <property type="project" value="UniProtKB-KW"/>
</dbReference>
<dbReference type="EMBL" id="FONV01000006">
    <property type="protein sequence ID" value="SFF10277.1"/>
    <property type="molecule type" value="Genomic_DNA"/>
</dbReference>
<dbReference type="STRING" id="35752.SAMN05421541_10648"/>
<reference evidence="2 3" key="1">
    <citation type="submission" date="2016-10" db="EMBL/GenBank/DDBJ databases">
        <authorList>
            <person name="de Groot N.N."/>
        </authorList>
    </citation>
    <scope>NUCLEOTIDE SEQUENCE [LARGE SCALE GENOMIC DNA]</scope>
    <source>
        <strain evidence="2 3">DSM 43019</strain>
    </source>
</reference>
<dbReference type="InterPro" id="IPR026275">
    <property type="entry name" value="Glyoxalase/dOase/EhpR"/>
</dbReference>
<organism evidence="2 3">
    <name type="scientific">Actinoplanes philippinensis</name>
    <dbReference type="NCBI Taxonomy" id="35752"/>
    <lineage>
        <taxon>Bacteria</taxon>
        <taxon>Bacillati</taxon>
        <taxon>Actinomycetota</taxon>
        <taxon>Actinomycetes</taxon>
        <taxon>Micromonosporales</taxon>
        <taxon>Micromonosporaceae</taxon>
        <taxon>Actinoplanes</taxon>
    </lineage>
</organism>
<evidence type="ECO:0000313" key="2">
    <source>
        <dbReference type="EMBL" id="SFF10277.1"/>
    </source>
</evidence>
<proteinExistence type="predicted"/>
<feature type="domain" description="VOC" evidence="1">
    <location>
        <begin position="4"/>
        <end position="124"/>
    </location>
</feature>
<dbReference type="Pfam" id="PF00903">
    <property type="entry name" value="Glyoxalase"/>
    <property type="match status" value="1"/>
</dbReference>